<dbReference type="RefSeq" id="WP_233724739.1">
    <property type="nucleotide sequence ID" value="NZ_JAJVCN010000001.1"/>
</dbReference>
<feature type="signal peptide" evidence="1">
    <location>
        <begin position="1"/>
        <end position="24"/>
    </location>
</feature>
<reference evidence="2 3" key="1">
    <citation type="submission" date="2021-12" db="EMBL/GenBank/DDBJ databases">
        <title>Genome sequence of Kibdelosporangium philippinense ATCC 49844.</title>
        <authorList>
            <person name="Fedorov E.A."/>
            <person name="Omeragic M."/>
            <person name="Shalygina K.F."/>
            <person name="Maclea K.S."/>
        </authorList>
    </citation>
    <scope>NUCLEOTIDE SEQUENCE [LARGE SCALE GENOMIC DNA]</scope>
    <source>
        <strain evidence="2 3">ATCC 49844</strain>
    </source>
</reference>
<sequence>MRKLIGLVVAVAAAAVASAPAAAAAPAGTWCARYVFGGHYQLGHLEYNVDIAFHAGLDVPRVVNDVTSYVGEYMSSYDYCDRYADVKALITKANSQLPRIDAVAIAGGDFEAILAEAKQVQDVYRQAESLAWAKR</sequence>
<dbReference type="Proteomes" id="UP001521150">
    <property type="component" value="Unassembled WGS sequence"/>
</dbReference>
<accession>A0ABS8Z5L5</accession>
<keyword evidence="3" id="KW-1185">Reference proteome</keyword>
<comment type="caution">
    <text evidence="2">The sequence shown here is derived from an EMBL/GenBank/DDBJ whole genome shotgun (WGS) entry which is preliminary data.</text>
</comment>
<evidence type="ECO:0000256" key="1">
    <source>
        <dbReference type="SAM" id="SignalP"/>
    </source>
</evidence>
<evidence type="ECO:0000313" key="3">
    <source>
        <dbReference type="Proteomes" id="UP001521150"/>
    </source>
</evidence>
<name>A0ABS8Z5L5_9PSEU</name>
<organism evidence="2 3">
    <name type="scientific">Kibdelosporangium philippinense</name>
    <dbReference type="NCBI Taxonomy" id="211113"/>
    <lineage>
        <taxon>Bacteria</taxon>
        <taxon>Bacillati</taxon>
        <taxon>Actinomycetota</taxon>
        <taxon>Actinomycetes</taxon>
        <taxon>Pseudonocardiales</taxon>
        <taxon>Pseudonocardiaceae</taxon>
        <taxon>Kibdelosporangium</taxon>
    </lineage>
</organism>
<gene>
    <name evidence="2" type="ORF">LWC34_10125</name>
</gene>
<protein>
    <submittedName>
        <fullName evidence="2">Uncharacterized protein</fullName>
    </submittedName>
</protein>
<feature type="chain" id="PRO_5045129904" evidence="1">
    <location>
        <begin position="25"/>
        <end position="135"/>
    </location>
</feature>
<proteinExistence type="predicted"/>
<keyword evidence="1" id="KW-0732">Signal</keyword>
<dbReference type="EMBL" id="JAJVCN010000001">
    <property type="protein sequence ID" value="MCE7003184.1"/>
    <property type="molecule type" value="Genomic_DNA"/>
</dbReference>
<evidence type="ECO:0000313" key="2">
    <source>
        <dbReference type="EMBL" id="MCE7003184.1"/>
    </source>
</evidence>